<dbReference type="InterPro" id="IPR009003">
    <property type="entry name" value="Peptidase_S1_PA"/>
</dbReference>
<evidence type="ECO:0000256" key="2">
    <source>
        <dbReference type="SAM" id="SignalP"/>
    </source>
</evidence>
<keyword evidence="4" id="KW-1185">Reference proteome</keyword>
<reference evidence="3 4" key="1">
    <citation type="submission" date="2021-01" db="EMBL/GenBank/DDBJ databases">
        <title>Whole genome shotgun sequence of Plantactinospora mayteni NBRC 109088.</title>
        <authorList>
            <person name="Komaki H."/>
            <person name="Tamura T."/>
        </authorList>
    </citation>
    <scope>NUCLEOTIDE SEQUENCE [LARGE SCALE GENOMIC DNA]</scope>
    <source>
        <strain evidence="3 4">NBRC 109088</strain>
    </source>
</reference>
<keyword evidence="1 2" id="KW-0732">Signal</keyword>
<evidence type="ECO:0000313" key="3">
    <source>
        <dbReference type="EMBL" id="GIG99151.1"/>
    </source>
</evidence>
<name>A0ABQ4EWX8_9ACTN</name>
<dbReference type="EMBL" id="BONX01000041">
    <property type="protein sequence ID" value="GIG99151.1"/>
    <property type="molecule type" value="Genomic_DNA"/>
</dbReference>
<dbReference type="Gene3D" id="2.40.10.10">
    <property type="entry name" value="Trypsin-like serine proteases"/>
    <property type="match status" value="2"/>
</dbReference>
<protein>
    <submittedName>
        <fullName evidence="3">Peptidase</fullName>
    </submittedName>
</protein>
<dbReference type="InterPro" id="IPR043504">
    <property type="entry name" value="Peptidase_S1_PA_chymotrypsin"/>
</dbReference>
<evidence type="ECO:0000313" key="4">
    <source>
        <dbReference type="Proteomes" id="UP000621500"/>
    </source>
</evidence>
<comment type="caution">
    <text evidence="3">The sequence shown here is derived from an EMBL/GenBank/DDBJ whole genome shotgun (WGS) entry which is preliminary data.</text>
</comment>
<feature type="chain" id="PRO_5045553975" evidence="2">
    <location>
        <begin position="34"/>
        <end position="361"/>
    </location>
</feature>
<dbReference type="SUPFAM" id="SSF50494">
    <property type="entry name" value="Trypsin-like serine proteases"/>
    <property type="match status" value="1"/>
</dbReference>
<dbReference type="Proteomes" id="UP000621500">
    <property type="component" value="Unassembled WGS sequence"/>
</dbReference>
<dbReference type="RefSeq" id="WP_203860555.1">
    <property type="nucleotide sequence ID" value="NZ_BAAAZQ010000009.1"/>
</dbReference>
<dbReference type="PANTHER" id="PTHR15462">
    <property type="entry name" value="SERINE PROTEASE"/>
    <property type="match status" value="1"/>
</dbReference>
<evidence type="ECO:0000256" key="1">
    <source>
        <dbReference type="ARBA" id="ARBA00022729"/>
    </source>
</evidence>
<sequence length="361" mass="37719">MRLRPSPRTTIATIVILAATALSSTLTTAGAAAAPVNPAGVISTSVRLSPEAAALGSTPETALARFWTKERIAAARPADNGVSLAELRKTAQSSVLGETAVAGLPPRAAASNLDGQSAAGPAKAARGDASVMAGATGTSWPWRHDFVSLTNGKVLYQHNGGLWHCSGVVVTTEARNTVFTAGHCVHGGPGGGWQNTNWTFIPDYYYGDRPLGTWTARELWSLNGWINNGDRAYDVGVAVMHLNAGRRLADVTGSQGIRINGPATPSVWHFGFPLNSPFDGEDLITCDGATSRRFIITGDLKLACTIQGGGSGGAWLSDFNGNSGYTISVNSYHVGNDLTQIYGPYFGDGVSNLYAAVRNLS</sequence>
<accession>A0ABQ4EWX8</accession>
<feature type="signal peptide" evidence="2">
    <location>
        <begin position="1"/>
        <end position="33"/>
    </location>
</feature>
<gene>
    <name evidence="3" type="ORF">Pma05_57240</name>
</gene>
<dbReference type="PANTHER" id="PTHR15462:SF19">
    <property type="entry name" value="PEPTIDASE S1 DOMAIN-CONTAINING PROTEIN"/>
    <property type="match status" value="1"/>
</dbReference>
<dbReference type="InterPro" id="IPR050966">
    <property type="entry name" value="Glutamyl_endopeptidase"/>
</dbReference>
<organism evidence="3 4">
    <name type="scientific">Plantactinospora mayteni</name>
    <dbReference type="NCBI Taxonomy" id="566021"/>
    <lineage>
        <taxon>Bacteria</taxon>
        <taxon>Bacillati</taxon>
        <taxon>Actinomycetota</taxon>
        <taxon>Actinomycetes</taxon>
        <taxon>Micromonosporales</taxon>
        <taxon>Micromonosporaceae</taxon>
        <taxon>Plantactinospora</taxon>
    </lineage>
</organism>
<proteinExistence type="predicted"/>